<proteinExistence type="predicted"/>
<dbReference type="Gramene" id="TKW32474">
    <property type="protein sequence ID" value="TKW32474"/>
    <property type="gene ID" value="SEVIR_2G170600v2"/>
</dbReference>
<reference evidence="1" key="1">
    <citation type="submission" date="2019-03" db="EMBL/GenBank/DDBJ databases">
        <title>WGS assembly of Setaria viridis.</title>
        <authorList>
            <person name="Huang P."/>
            <person name="Jenkins J."/>
            <person name="Grimwood J."/>
            <person name="Barry K."/>
            <person name="Healey A."/>
            <person name="Mamidi S."/>
            <person name="Sreedasyam A."/>
            <person name="Shu S."/>
            <person name="Feldman M."/>
            <person name="Wu J."/>
            <person name="Yu Y."/>
            <person name="Chen C."/>
            <person name="Johnson J."/>
            <person name="Rokhsar D."/>
            <person name="Baxter I."/>
            <person name="Schmutz J."/>
            <person name="Brutnell T."/>
            <person name="Kellogg E."/>
        </authorList>
    </citation>
    <scope>NUCLEOTIDE SEQUENCE [LARGE SCALE GENOMIC DNA]</scope>
</reference>
<gene>
    <name evidence="1" type="ORF">SEVIR_2G170600v2</name>
</gene>
<accession>A0A4U6VU68</accession>
<evidence type="ECO:0008006" key="3">
    <source>
        <dbReference type="Google" id="ProtNLM"/>
    </source>
</evidence>
<dbReference type="EMBL" id="CM016553">
    <property type="protein sequence ID" value="TKW32474.1"/>
    <property type="molecule type" value="Genomic_DNA"/>
</dbReference>
<name>A0A4U6VU68_SETVI</name>
<evidence type="ECO:0000313" key="2">
    <source>
        <dbReference type="Proteomes" id="UP000298652"/>
    </source>
</evidence>
<organism evidence="1 2">
    <name type="scientific">Setaria viridis</name>
    <name type="common">Green bristlegrass</name>
    <name type="synonym">Setaria italica subsp. viridis</name>
    <dbReference type="NCBI Taxonomy" id="4556"/>
    <lineage>
        <taxon>Eukaryota</taxon>
        <taxon>Viridiplantae</taxon>
        <taxon>Streptophyta</taxon>
        <taxon>Embryophyta</taxon>
        <taxon>Tracheophyta</taxon>
        <taxon>Spermatophyta</taxon>
        <taxon>Magnoliopsida</taxon>
        <taxon>Liliopsida</taxon>
        <taxon>Poales</taxon>
        <taxon>Poaceae</taxon>
        <taxon>PACMAD clade</taxon>
        <taxon>Panicoideae</taxon>
        <taxon>Panicodae</taxon>
        <taxon>Paniceae</taxon>
        <taxon>Cenchrinae</taxon>
        <taxon>Setaria</taxon>
    </lineage>
</organism>
<protein>
    <recommendedName>
        <fullName evidence="3">Zinc finger GRF-type domain-containing protein</fullName>
    </recommendedName>
</protein>
<dbReference type="Proteomes" id="UP000298652">
    <property type="component" value="Chromosome 2"/>
</dbReference>
<evidence type="ECO:0000313" key="1">
    <source>
        <dbReference type="EMBL" id="TKW32474.1"/>
    </source>
</evidence>
<dbReference type="AlphaFoldDB" id="A0A4U6VU68"/>
<sequence>MGSLWDEQNGIPPCNERPKCHCGFRAWLQVWEDQVPRGKKGCRYFKCPDIDDDFKACTFMEWIDIRPLGEVPIIPVVLETKAQYYSWLEAARDAARAARLEQERCLRQQQIRLKGKEDDQLGAREVALKQQEEEFKACKAQLLHEDEEAGGRMFLQNSEEGETSRFTQ</sequence>
<keyword evidence="2" id="KW-1185">Reference proteome</keyword>